<dbReference type="PANTHER" id="PTHR23235:SF176">
    <property type="entry name" value="C2H2-TYPE DOMAIN-CONTAINING PROTEIN"/>
    <property type="match status" value="1"/>
</dbReference>
<dbReference type="FunFam" id="3.30.160.60:FF:000744">
    <property type="entry name" value="zinc finger E-box-binding homeobox 1"/>
    <property type="match status" value="1"/>
</dbReference>
<feature type="domain" description="C2H2-type" evidence="13">
    <location>
        <begin position="282"/>
        <end position="306"/>
    </location>
</feature>
<dbReference type="GO" id="GO:0003682">
    <property type="term" value="F:chromatin binding"/>
    <property type="evidence" value="ECO:0007669"/>
    <property type="project" value="UniProtKB-ARBA"/>
</dbReference>
<evidence type="ECO:0000313" key="15">
    <source>
        <dbReference type="EMBL" id="KAH8372423.1"/>
    </source>
</evidence>
<dbReference type="InterPro" id="IPR013087">
    <property type="entry name" value="Znf_C2H2_type"/>
</dbReference>
<feature type="domain" description="C2H2-type" evidence="13">
    <location>
        <begin position="254"/>
        <end position="281"/>
    </location>
</feature>
<evidence type="ECO:0000256" key="8">
    <source>
        <dbReference type="ARBA" id="ARBA00023125"/>
    </source>
</evidence>
<dbReference type="Gene3D" id="3.40.1800.20">
    <property type="match status" value="1"/>
</dbReference>
<keyword evidence="6 12" id="KW-0862">Zinc</keyword>
<feature type="domain" description="C2H2-type" evidence="13">
    <location>
        <begin position="170"/>
        <end position="197"/>
    </location>
</feature>
<dbReference type="GO" id="GO:0000981">
    <property type="term" value="F:DNA-binding transcription factor activity, RNA polymerase II-specific"/>
    <property type="evidence" value="ECO:0007669"/>
    <property type="project" value="TreeGrafter"/>
</dbReference>
<keyword evidence="9" id="KW-0804">Transcription</keyword>
<evidence type="ECO:0000313" key="16">
    <source>
        <dbReference type="Proteomes" id="UP001200034"/>
    </source>
</evidence>
<dbReference type="InterPro" id="IPR012934">
    <property type="entry name" value="Znf_AD"/>
</dbReference>
<name>A0AAD4K2J5_9MUSC</name>
<proteinExistence type="inferred from homology"/>
<keyword evidence="10" id="KW-0539">Nucleus</keyword>
<accession>A0AAD4K2J5</accession>
<comment type="similarity">
    <text evidence="2">Belongs to the krueppel C2H2-type zinc-finger protein family.</text>
</comment>
<feature type="domain" description="ZAD" evidence="14">
    <location>
        <begin position="4"/>
        <end position="83"/>
    </location>
</feature>
<organism evidence="15 16">
    <name type="scientific">Drosophila rubida</name>
    <dbReference type="NCBI Taxonomy" id="30044"/>
    <lineage>
        <taxon>Eukaryota</taxon>
        <taxon>Metazoa</taxon>
        <taxon>Ecdysozoa</taxon>
        <taxon>Arthropoda</taxon>
        <taxon>Hexapoda</taxon>
        <taxon>Insecta</taxon>
        <taxon>Pterygota</taxon>
        <taxon>Neoptera</taxon>
        <taxon>Endopterygota</taxon>
        <taxon>Diptera</taxon>
        <taxon>Brachycera</taxon>
        <taxon>Muscomorpha</taxon>
        <taxon>Ephydroidea</taxon>
        <taxon>Drosophilidae</taxon>
        <taxon>Drosophila</taxon>
    </lineage>
</organism>
<feature type="binding site" evidence="12">
    <location>
        <position position="6"/>
    </location>
    <ligand>
        <name>Zn(2+)</name>
        <dbReference type="ChEBI" id="CHEBI:29105"/>
    </ligand>
</feature>
<dbReference type="GO" id="GO:0008270">
    <property type="term" value="F:zinc ion binding"/>
    <property type="evidence" value="ECO:0007669"/>
    <property type="project" value="UniProtKB-UniRule"/>
</dbReference>
<keyword evidence="8" id="KW-0238">DNA-binding</keyword>
<feature type="domain" description="C2H2-type" evidence="13">
    <location>
        <begin position="198"/>
        <end position="225"/>
    </location>
</feature>
<dbReference type="SMART" id="SM00868">
    <property type="entry name" value="zf-AD"/>
    <property type="match status" value="1"/>
</dbReference>
<keyword evidence="3 12" id="KW-0479">Metal-binding</keyword>
<evidence type="ECO:0000256" key="4">
    <source>
        <dbReference type="ARBA" id="ARBA00022737"/>
    </source>
</evidence>
<keyword evidence="4" id="KW-0677">Repeat</keyword>
<dbReference type="Pfam" id="PF07776">
    <property type="entry name" value="zf-AD"/>
    <property type="match status" value="1"/>
</dbReference>
<gene>
    <name evidence="15" type="ORF">KR093_011427</name>
</gene>
<dbReference type="Proteomes" id="UP001200034">
    <property type="component" value="Unassembled WGS sequence"/>
</dbReference>
<dbReference type="GO" id="GO:0040029">
    <property type="term" value="P:epigenetic regulation of gene expression"/>
    <property type="evidence" value="ECO:0007669"/>
    <property type="project" value="UniProtKB-ARBA"/>
</dbReference>
<dbReference type="InterPro" id="IPR036236">
    <property type="entry name" value="Znf_C2H2_sf"/>
</dbReference>
<reference evidence="15" key="1">
    <citation type="journal article" date="2021" name="Mol. Ecol. Resour.">
        <title>Phylogenomic analyses of the genus Drosophila reveals genomic signals of climate adaptation.</title>
        <authorList>
            <person name="Li F."/>
            <person name="Rane R.V."/>
            <person name="Luria V."/>
            <person name="Xiong Z."/>
            <person name="Chen J."/>
            <person name="Li Z."/>
            <person name="Catullo R.A."/>
            <person name="Griffin P.C."/>
            <person name="Schiffer M."/>
            <person name="Pearce S."/>
            <person name="Lee S.F."/>
            <person name="McElroy K."/>
            <person name="Stocker A."/>
            <person name="Shirriffs J."/>
            <person name="Cockerell F."/>
            <person name="Coppin C."/>
            <person name="Sgro C.M."/>
            <person name="Karger A."/>
            <person name="Cain J.W."/>
            <person name="Weber J.A."/>
            <person name="Santpere G."/>
            <person name="Kirschner M.W."/>
            <person name="Hoffmann A.A."/>
            <person name="Oakeshott J.G."/>
            <person name="Zhang G."/>
        </authorList>
    </citation>
    <scope>NUCLEOTIDE SEQUENCE</scope>
    <source>
        <strain evidence="15">BGI-SZ-2011g</strain>
    </source>
</reference>
<dbReference type="Gene3D" id="3.30.160.60">
    <property type="entry name" value="Classic Zinc Finger"/>
    <property type="match status" value="6"/>
</dbReference>
<dbReference type="AlphaFoldDB" id="A0AAD4K2J5"/>
<dbReference type="PROSITE" id="PS00028">
    <property type="entry name" value="ZINC_FINGER_C2H2_1"/>
    <property type="match status" value="6"/>
</dbReference>
<dbReference type="FunFam" id="3.30.160.60:FF:000690">
    <property type="entry name" value="Zinc finger protein 354C"/>
    <property type="match status" value="1"/>
</dbReference>
<sequence length="306" mass="35493">MVEQVCRACRESAIALVYIFDERYQQQKDEPSLAEMLSELAACEVKRNDPLPQQMCLACVLAAQNAFRFKRKCEQSHQHFWHQLSGNGQAVKLEDSWQDKMSQLQLNIAENYTAANDELVSHIKAEAARDSHICPTCGKAFETRRQLMLHQSFHERKQSSNTSGTAGTVFQCSHCDKTFNGNWWLQRHLRTHTGERPYKCSHCEKAFKDSWSLRRHLRTHLSECSYKCLYCPKTFNNANSQRIHICTHTGDYPYKCNQCQSSYAQPGSLKRHMRIHTDEGCFKCPHCPQVFAVNYNLKRHMSTHIT</sequence>
<keyword evidence="7" id="KW-0805">Transcription regulation</keyword>
<feature type="binding site" evidence="12">
    <location>
        <position position="9"/>
    </location>
    <ligand>
        <name>Zn(2+)</name>
        <dbReference type="ChEBI" id="CHEBI:29105"/>
    </ligand>
</feature>
<feature type="binding site" evidence="12">
    <location>
        <position position="56"/>
    </location>
    <ligand>
        <name>Zn(2+)</name>
        <dbReference type="ChEBI" id="CHEBI:29105"/>
    </ligand>
</feature>
<feature type="domain" description="C2H2-type" evidence="13">
    <location>
        <begin position="226"/>
        <end position="253"/>
    </location>
</feature>
<evidence type="ECO:0000256" key="7">
    <source>
        <dbReference type="ARBA" id="ARBA00023015"/>
    </source>
</evidence>
<evidence type="ECO:0000259" key="13">
    <source>
        <dbReference type="PROSITE" id="PS50157"/>
    </source>
</evidence>
<comment type="subcellular location">
    <subcellularLocation>
        <location evidence="1">Nucleus</location>
    </subcellularLocation>
</comment>
<evidence type="ECO:0000256" key="2">
    <source>
        <dbReference type="ARBA" id="ARBA00006991"/>
    </source>
</evidence>
<comment type="caution">
    <text evidence="15">The sequence shown here is derived from an EMBL/GenBank/DDBJ whole genome shotgun (WGS) entry which is preliminary data.</text>
</comment>
<dbReference type="SMART" id="SM00355">
    <property type="entry name" value="ZnF_C2H2"/>
    <property type="match status" value="6"/>
</dbReference>
<evidence type="ECO:0000256" key="10">
    <source>
        <dbReference type="ARBA" id="ARBA00023242"/>
    </source>
</evidence>
<feature type="domain" description="C2H2-type" evidence="13">
    <location>
        <begin position="132"/>
        <end position="159"/>
    </location>
</feature>
<feature type="binding site" evidence="12">
    <location>
        <position position="59"/>
    </location>
    <ligand>
        <name>Zn(2+)</name>
        <dbReference type="ChEBI" id="CHEBI:29105"/>
    </ligand>
</feature>
<dbReference type="SUPFAM" id="SSF57667">
    <property type="entry name" value="beta-beta-alpha zinc fingers"/>
    <property type="match status" value="4"/>
</dbReference>
<keyword evidence="16" id="KW-1185">Reference proteome</keyword>
<protein>
    <submittedName>
        <fullName evidence="15">Uncharacterized protein</fullName>
    </submittedName>
</protein>
<evidence type="ECO:0000256" key="1">
    <source>
        <dbReference type="ARBA" id="ARBA00004123"/>
    </source>
</evidence>
<evidence type="ECO:0000256" key="6">
    <source>
        <dbReference type="ARBA" id="ARBA00022833"/>
    </source>
</evidence>
<evidence type="ECO:0000256" key="9">
    <source>
        <dbReference type="ARBA" id="ARBA00023163"/>
    </source>
</evidence>
<dbReference type="EMBL" id="JAJJHW010002585">
    <property type="protein sequence ID" value="KAH8372423.1"/>
    <property type="molecule type" value="Genomic_DNA"/>
</dbReference>
<dbReference type="PROSITE" id="PS50157">
    <property type="entry name" value="ZINC_FINGER_C2H2_2"/>
    <property type="match status" value="6"/>
</dbReference>
<evidence type="ECO:0000256" key="5">
    <source>
        <dbReference type="ARBA" id="ARBA00022771"/>
    </source>
</evidence>
<evidence type="ECO:0000256" key="3">
    <source>
        <dbReference type="ARBA" id="ARBA00022723"/>
    </source>
</evidence>
<evidence type="ECO:0000259" key="14">
    <source>
        <dbReference type="PROSITE" id="PS51915"/>
    </source>
</evidence>
<dbReference type="Pfam" id="PF00096">
    <property type="entry name" value="zf-C2H2"/>
    <property type="match status" value="6"/>
</dbReference>
<dbReference type="GO" id="GO:0000978">
    <property type="term" value="F:RNA polymerase II cis-regulatory region sequence-specific DNA binding"/>
    <property type="evidence" value="ECO:0007669"/>
    <property type="project" value="TreeGrafter"/>
</dbReference>
<evidence type="ECO:0000256" key="11">
    <source>
        <dbReference type="PROSITE-ProRule" id="PRU00042"/>
    </source>
</evidence>
<dbReference type="GO" id="GO:0005634">
    <property type="term" value="C:nucleus"/>
    <property type="evidence" value="ECO:0007669"/>
    <property type="project" value="UniProtKB-SubCell"/>
</dbReference>
<evidence type="ECO:0000256" key="12">
    <source>
        <dbReference type="PROSITE-ProRule" id="PRU01263"/>
    </source>
</evidence>
<dbReference type="FunFam" id="3.30.160.60:FF:001480">
    <property type="entry name" value="Si:cabz01071911.3"/>
    <property type="match status" value="1"/>
</dbReference>
<keyword evidence="5 11" id="KW-0863">Zinc-finger</keyword>
<dbReference type="SUPFAM" id="SSF57716">
    <property type="entry name" value="Glucocorticoid receptor-like (DNA-binding domain)"/>
    <property type="match status" value="1"/>
</dbReference>
<dbReference type="PANTHER" id="PTHR23235">
    <property type="entry name" value="KRUEPPEL-LIKE TRANSCRIPTION FACTOR"/>
    <property type="match status" value="1"/>
</dbReference>
<dbReference type="PROSITE" id="PS51915">
    <property type="entry name" value="ZAD"/>
    <property type="match status" value="1"/>
</dbReference>
<dbReference type="FunFam" id="3.30.160.60:FF:000446">
    <property type="entry name" value="Zinc finger protein"/>
    <property type="match status" value="1"/>
</dbReference>
<dbReference type="GO" id="GO:0000785">
    <property type="term" value="C:chromatin"/>
    <property type="evidence" value="ECO:0007669"/>
    <property type="project" value="UniProtKB-ARBA"/>
</dbReference>